<dbReference type="AlphaFoldDB" id="A0AAV2ZAR5"/>
<dbReference type="SUPFAM" id="SSF49562">
    <property type="entry name" value="C2 domain (Calcium/lipid-binding domain, CaLB)"/>
    <property type="match status" value="1"/>
</dbReference>
<comment type="similarity">
    <text evidence="2">Belongs to the synaptotagmin family.</text>
</comment>
<evidence type="ECO:0000313" key="16">
    <source>
        <dbReference type="EMBL" id="DBA03144.1"/>
    </source>
</evidence>
<reference evidence="16" key="1">
    <citation type="submission" date="2022-11" db="EMBL/GenBank/DDBJ databases">
        <authorList>
            <person name="Morgan W.R."/>
            <person name="Tartar A."/>
        </authorList>
    </citation>
    <scope>NUCLEOTIDE SEQUENCE</scope>
    <source>
        <strain evidence="16">ARSEF 373</strain>
    </source>
</reference>
<dbReference type="CDD" id="cd00030">
    <property type="entry name" value="C2"/>
    <property type="match status" value="1"/>
</dbReference>
<evidence type="ECO:0000259" key="15">
    <source>
        <dbReference type="PROSITE" id="PS51847"/>
    </source>
</evidence>
<dbReference type="GO" id="GO:0005783">
    <property type="term" value="C:endoplasmic reticulum"/>
    <property type="evidence" value="ECO:0007669"/>
    <property type="project" value="TreeGrafter"/>
</dbReference>
<feature type="compositionally biased region" description="Low complexity" evidence="12">
    <location>
        <begin position="164"/>
        <end position="179"/>
    </location>
</feature>
<keyword evidence="10" id="KW-0446">Lipid-binding</keyword>
<evidence type="ECO:0000256" key="3">
    <source>
        <dbReference type="ARBA" id="ARBA00022448"/>
    </source>
</evidence>
<evidence type="ECO:0000256" key="6">
    <source>
        <dbReference type="ARBA" id="ARBA00022737"/>
    </source>
</evidence>
<dbReference type="GO" id="GO:0006869">
    <property type="term" value="P:lipid transport"/>
    <property type="evidence" value="ECO:0007669"/>
    <property type="project" value="UniProtKB-KW"/>
</dbReference>
<feature type="region of interest" description="Disordered" evidence="12">
    <location>
        <begin position="164"/>
        <end position="201"/>
    </location>
</feature>
<evidence type="ECO:0000313" key="17">
    <source>
        <dbReference type="Proteomes" id="UP001146120"/>
    </source>
</evidence>
<dbReference type="SMART" id="SM00239">
    <property type="entry name" value="C2"/>
    <property type="match status" value="1"/>
</dbReference>
<dbReference type="PANTHER" id="PTHR10774:SF190">
    <property type="entry name" value="C2 CALCIUM_LIPID-BINDING ENDONUCLEASE_EXONUCLEASE_PHOSPHATASE-RELATED"/>
    <property type="match status" value="1"/>
</dbReference>
<dbReference type="InterPro" id="IPR039010">
    <property type="entry name" value="Synaptotagmin_SMP"/>
</dbReference>
<keyword evidence="8 13" id="KW-1133">Transmembrane helix</keyword>
<evidence type="ECO:0000256" key="11">
    <source>
        <dbReference type="ARBA" id="ARBA00023136"/>
    </source>
</evidence>
<dbReference type="GO" id="GO:0016020">
    <property type="term" value="C:membrane"/>
    <property type="evidence" value="ECO:0007669"/>
    <property type="project" value="UniProtKB-SubCell"/>
</dbReference>
<dbReference type="Pfam" id="PF17047">
    <property type="entry name" value="SMP_LBD"/>
    <property type="match status" value="1"/>
</dbReference>
<proteinExistence type="inferred from homology"/>
<keyword evidence="7" id="KW-0106">Calcium</keyword>
<dbReference type="InterPro" id="IPR000008">
    <property type="entry name" value="C2_dom"/>
</dbReference>
<evidence type="ECO:0000256" key="8">
    <source>
        <dbReference type="ARBA" id="ARBA00022989"/>
    </source>
</evidence>
<evidence type="ECO:0000256" key="7">
    <source>
        <dbReference type="ARBA" id="ARBA00022837"/>
    </source>
</evidence>
<keyword evidence="4 13" id="KW-0812">Transmembrane</keyword>
<feature type="transmembrane region" description="Helical" evidence="13">
    <location>
        <begin position="104"/>
        <end position="125"/>
    </location>
</feature>
<dbReference type="Proteomes" id="UP001146120">
    <property type="component" value="Unassembled WGS sequence"/>
</dbReference>
<keyword evidence="5" id="KW-0479">Metal-binding</keyword>
<keyword evidence="9" id="KW-0445">Lipid transport</keyword>
<feature type="domain" description="C2" evidence="14">
    <location>
        <begin position="635"/>
        <end position="754"/>
    </location>
</feature>
<evidence type="ECO:0000256" key="9">
    <source>
        <dbReference type="ARBA" id="ARBA00023055"/>
    </source>
</evidence>
<protein>
    <submittedName>
        <fullName evidence="16">Uncharacterized protein</fullName>
    </submittedName>
</protein>
<evidence type="ECO:0000256" key="2">
    <source>
        <dbReference type="ARBA" id="ARBA00006996"/>
    </source>
</evidence>
<comment type="caution">
    <text evidence="16">The sequence shown here is derived from an EMBL/GenBank/DDBJ whole genome shotgun (WGS) entry which is preliminary data.</text>
</comment>
<dbReference type="GO" id="GO:0046872">
    <property type="term" value="F:metal ion binding"/>
    <property type="evidence" value="ECO:0007669"/>
    <property type="project" value="UniProtKB-KW"/>
</dbReference>
<dbReference type="Gene3D" id="2.60.40.150">
    <property type="entry name" value="C2 domain"/>
    <property type="match status" value="1"/>
</dbReference>
<keyword evidence="11 13" id="KW-0472">Membrane</keyword>
<dbReference type="PANTHER" id="PTHR10774">
    <property type="entry name" value="EXTENDED SYNAPTOTAGMIN-RELATED"/>
    <property type="match status" value="1"/>
</dbReference>
<evidence type="ECO:0000259" key="14">
    <source>
        <dbReference type="PROSITE" id="PS50004"/>
    </source>
</evidence>
<gene>
    <name evidence="16" type="ORF">N0F65_003864</name>
</gene>
<evidence type="ECO:0000256" key="12">
    <source>
        <dbReference type="SAM" id="MobiDB-lite"/>
    </source>
</evidence>
<dbReference type="InterPro" id="IPR035892">
    <property type="entry name" value="C2_domain_sf"/>
</dbReference>
<organism evidence="16 17">
    <name type="scientific">Lagenidium giganteum</name>
    <dbReference type="NCBI Taxonomy" id="4803"/>
    <lineage>
        <taxon>Eukaryota</taxon>
        <taxon>Sar</taxon>
        <taxon>Stramenopiles</taxon>
        <taxon>Oomycota</taxon>
        <taxon>Peronosporomycetes</taxon>
        <taxon>Pythiales</taxon>
        <taxon>Pythiaceae</taxon>
    </lineage>
</organism>
<name>A0AAV2ZAR5_9STRA</name>
<dbReference type="CDD" id="cd21677">
    <property type="entry name" value="SMP_SYT"/>
    <property type="match status" value="1"/>
</dbReference>
<dbReference type="InterPro" id="IPR031468">
    <property type="entry name" value="SMP_LBD"/>
</dbReference>
<feature type="domain" description="SMP-LTD" evidence="15">
    <location>
        <begin position="302"/>
        <end position="487"/>
    </location>
</feature>
<keyword evidence="6" id="KW-0677">Repeat</keyword>
<feature type="region of interest" description="Disordered" evidence="12">
    <location>
        <begin position="1"/>
        <end position="24"/>
    </location>
</feature>
<dbReference type="EMBL" id="DAKRPA010000022">
    <property type="protein sequence ID" value="DBA03144.1"/>
    <property type="molecule type" value="Genomic_DNA"/>
</dbReference>
<keyword evidence="17" id="KW-1185">Reference proteome</keyword>
<evidence type="ECO:0000256" key="13">
    <source>
        <dbReference type="SAM" id="Phobius"/>
    </source>
</evidence>
<accession>A0AAV2ZAR5</accession>
<comment type="subcellular location">
    <subcellularLocation>
        <location evidence="1">Membrane</location>
        <topology evidence="1">Single-pass membrane protein</topology>
    </subcellularLocation>
</comment>
<dbReference type="GO" id="GO:0008289">
    <property type="term" value="F:lipid binding"/>
    <property type="evidence" value="ECO:0007669"/>
    <property type="project" value="UniProtKB-KW"/>
</dbReference>
<feature type="transmembrane region" description="Helical" evidence="13">
    <location>
        <begin position="52"/>
        <end position="73"/>
    </location>
</feature>
<sequence length="771" mass="86034">MSDDGMSASELRSRYGRGGSVRDSDLSAAQLRSRYAIPNNTFKEEKSDSSGMMMAVIALVVLAALGGAAYMFANRYATPLRSPIEIIKSRSPTTMMATHQGSRWMWTATATFTVALMSMAMVLAAGKRRRAQQLMHSTSDPIMPPRRSITRRSIAAGAIAPTISTSTQSRTTSQAQLRSPTAVDKPPMRQERLSSGDEWQRRDHSGLRVGHGLWDAFLVPVVSESIAFVAGIAVMYLSYIERFYSALMVLVAVFLFRIKSTSFATSAPLSASAKIHLLKSLNRETLYELLQDDLPRWVKFPDVEKCDWLNHIIESLWPYVKVAAARSVREALTPALEAVKPKIMMTELGFRGLDLGTAAPVVNGIKCVKVLEEQVVVDVDLLIATENTDIVFAFGNRATHMGVTIELSDFLLRGTLRIVLKPLFPRWPTFGAVVVSFTERPTINFHLRTLHVNLMEVPALSSIFHHAIRSAVENRCVWPNKIVVPLVDDLSKVELEALAANKPLGIVVITSLQLRGVAPSNPLSRWTGLHSFQLQLAVGKEKVVTTTIHSQTAHSFDGQSFYLLVLDPKTQDLSIALHYKESLRQFRNIDSKFIHLDHLEPHVPSTEVVAFGNDGSGHAEMELCWYPFSCLTQSERKRSREAPLPVEIANMGVVFIKLSKCERLTPMDYNGSSDPYVIFQLGAFKKMSSTKLSSLNPIWDPPEQFQLISSSDRHDKLQVIVMDYDYLKADDEIGRLEISLAQVQRNTHLAKTWPLENGGGFVTLELEWRHF</sequence>
<evidence type="ECO:0000256" key="5">
    <source>
        <dbReference type="ARBA" id="ARBA00022723"/>
    </source>
</evidence>
<dbReference type="PROSITE" id="PS50004">
    <property type="entry name" value="C2"/>
    <property type="match status" value="1"/>
</dbReference>
<dbReference type="Pfam" id="PF00168">
    <property type="entry name" value="C2"/>
    <property type="match status" value="1"/>
</dbReference>
<feature type="compositionally biased region" description="Basic and acidic residues" evidence="12">
    <location>
        <begin position="186"/>
        <end position="201"/>
    </location>
</feature>
<evidence type="ECO:0000256" key="4">
    <source>
        <dbReference type="ARBA" id="ARBA00022692"/>
    </source>
</evidence>
<feature type="transmembrane region" description="Helical" evidence="13">
    <location>
        <begin position="212"/>
        <end position="236"/>
    </location>
</feature>
<evidence type="ECO:0000256" key="10">
    <source>
        <dbReference type="ARBA" id="ARBA00023121"/>
    </source>
</evidence>
<reference evidence="16" key="2">
    <citation type="journal article" date="2023" name="Microbiol Resour">
        <title>Decontamination and Annotation of the Draft Genome Sequence of the Oomycete Lagenidium giganteum ARSEF 373.</title>
        <authorList>
            <person name="Morgan W.R."/>
            <person name="Tartar A."/>
        </authorList>
    </citation>
    <scope>NUCLEOTIDE SEQUENCE</scope>
    <source>
        <strain evidence="16">ARSEF 373</strain>
    </source>
</reference>
<dbReference type="PROSITE" id="PS51847">
    <property type="entry name" value="SMP"/>
    <property type="match status" value="1"/>
</dbReference>
<dbReference type="InterPro" id="IPR045050">
    <property type="entry name" value="Synaptotagmin_plant"/>
</dbReference>
<keyword evidence="3" id="KW-0813">Transport</keyword>
<evidence type="ECO:0000256" key="1">
    <source>
        <dbReference type="ARBA" id="ARBA00004167"/>
    </source>
</evidence>